<keyword evidence="10" id="KW-1185">Reference proteome</keyword>
<dbReference type="InterPro" id="IPR004446">
    <property type="entry name" value="Heptose_bisP_phosphatase"/>
</dbReference>
<dbReference type="InterPro" id="IPR006549">
    <property type="entry name" value="HAD-SF_hydro_IIIA"/>
</dbReference>
<dbReference type="Pfam" id="PF13242">
    <property type="entry name" value="Hydrolase_like"/>
    <property type="match status" value="1"/>
</dbReference>
<evidence type="ECO:0000313" key="10">
    <source>
        <dbReference type="Proteomes" id="UP000036959"/>
    </source>
</evidence>
<feature type="domain" description="Nucleotidyl transferase" evidence="8">
    <location>
        <begin position="3"/>
        <end position="234"/>
    </location>
</feature>
<dbReference type="InterPro" id="IPR005835">
    <property type="entry name" value="NTP_transferase_dom"/>
</dbReference>
<proteinExistence type="inferred from homology"/>
<gene>
    <name evidence="9" type="ORF">BVER_00103</name>
</gene>
<dbReference type="PANTHER" id="PTHR42891:SF1">
    <property type="entry name" value="D-GLYCERO-BETA-D-MANNO-HEPTOSE-1,7-BISPHOSPHATE 7-PHOSPHATASE"/>
    <property type="match status" value="1"/>
</dbReference>
<sequence>MQVVILAGGRGTRLKSVTGDLPKSLVDLCGEPLLGRQLELIAATQTCNDVLILTGYGADQISAFCGNGARWNLRVRCVAEEDARGTAGAVLDARELLEPTFIIMYGDTVLDVDLDRLVAHHEAAQSQATLFLHPNDHPADSDLVDLDHDGFVRQFRPYPHPEGVDYPNIVNAGLYVLERDALAHLDGLPEKPDFGKHVFSRMLERGQRILGYLSPEYIKDAGTPERIAKVRKDFESGRVSRMSLRHPVPAVFLDRDGVLNEERNRISRVEDLMLLPGAAAAVARFNRSDYRTVVVTNQPVVARGDCTEADLARIHARLDGLLGTGHAFVDRLYYCPHHPDAGFPGEVAELKRVCECRKPAAGMIHQAAAHMNLDLRGSWMIGDSTSDIELAKRTGLRSILVRTGHGGRDARHAVRPDFVVGDLAEAAELILDRWDALSEKAREVASGIHPGDVILIGGTARSGKSTFASVLSIVLRDAHLSTLVVPLDNWLKSAGDRGPGVLGRYDMQHAEECISKLASRRHTVLSPRYDEITRSSIPDQFRLSAEPHDVLIVEGCTALMSEALRGIAARKLHVASEESERHRRFVAEYERRGTAAAEIASLYASRNEDELPLIESSSAHADQRILFKNVP</sequence>
<keyword evidence="5" id="KW-0378">Hydrolase</keyword>
<dbReference type="Gene3D" id="3.40.50.300">
    <property type="entry name" value="P-loop containing nucleotide triphosphate hydrolases"/>
    <property type="match status" value="1"/>
</dbReference>
<dbReference type="Proteomes" id="UP000036959">
    <property type="component" value="Unassembled WGS sequence"/>
</dbReference>
<dbReference type="NCBIfam" id="TIGR01656">
    <property type="entry name" value="Histidinol-ppas"/>
    <property type="match status" value="1"/>
</dbReference>
<evidence type="ECO:0000259" key="8">
    <source>
        <dbReference type="Pfam" id="PF00483"/>
    </source>
</evidence>
<dbReference type="Gene3D" id="3.40.50.1000">
    <property type="entry name" value="HAD superfamily/HAD-like"/>
    <property type="match status" value="1"/>
</dbReference>
<dbReference type="NCBIfam" id="TIGR01662">
    <property type="entry name" value="HAD-SF-IIIA"/>
    <property type="match status" value="1"/>
</dbReference>
<reference evidence="10" key="1">
    <citation type="submission" date="2015-06" db="EMBL/GenBank/DDBJ databases">
        <title>Comparative genomics of Burkholderia leaf nodule symbionts.</title>
        <authorList>
            <person name="Carlier A."/>
            <person name="Eberl L."/>
            <person name="Pinto-Carbo M."/>
        </authorList>
    </citation>
    <scope>NUCLEOTIDE SEQUENCE [LARGE SCALE GENOMIC DNA]</scope>
    <source>
        <strain evidence="10">UZHbot4</strain>
    </source>
</reference>
<dbReference type="SUPFAM" id="SSF53448">
    <property type="entry name" value="Nucleotide-diphospho-sugar transferases"/>
    <property type="match status" value="1"/>
</dbReference>
<keyword evidence="6" id="KW-0119">Carbohydrate metabolism</keyword>
<name>A0A0L0MCR5_9BURK</name>
<dbReference type="PANTHER" id="PTHR42891">
    <property type="entry name" value="D-GLYCERO-BETA-D-MANNO-HEPTOSE-1,7-BISPHOSPHATE 7-PHOSPHATASE"/>
    <property type="match status" value="1"/>
</dbReference>
<evidence type="ECO:0000256" key="1">
    <source>
        <dbReference type="ARBA" id="ARBA00004496"/>
    </source>
</evidence>
<evidence type="ECO:0000256" key="5">
    <source>
        <dbReference type="ARBA" id="ARBA00022801"/>
    </source>
</evidence>
<dbReference type="EMBL" id="LFJJ01000080">
    <property type="protein sequence ID" value="KND60123.1"/>
    <property type="molecule type" value="Genomic_DNA"/>
</dbReference>
<keyword evidence="3" id="KW-0963">Cytoplasm</keyword>
<dbReference type="InterPro" id="IPR023214">
    <property type="entry name" value="HAD_sf"/>
</dbReference>
<comment type="subcellular location">
    <subcellularLocation>
        <location evidence="1">Cytoplasm</location>
    </subcellularLocation>
</comment>
<evidence type="ECO:0000256" key="7">
    <source>
        <dbReference type="ARBA" id="ARBA00031828"/>
    </source>
</evidence>
<comment type="caution">
    <text evidence="9">The sequence shown here is derived from an EMBL/GenBank/DDBJ whole genome shotgun (WGS) entry which is preliminary data.</text>
</comment>
<evidence type="ECO:0000256" key="4">
    <source>
        <dbReference type="ARBA" id="ARBA00022723"/>
    </source>
</evidence>
<dbReference type="AlphaFoldDB" id="A0A0L0MCR5"/>
<evidence type="ECO:0000256" key="3">
    <source>
        <dbReference type="ARBA" id="ARBA00022490"/>
    </source>
</evidence>
<evidence type="ECO:0000256" key="2">
    <source>
        <dbReference type="ARBA" id="ARBA00005628"/>
    </source>
</evidence>
<dbReference type="Gene3D" id="3.90.550.10">
    <property type="entry name" value="Spore Coat Polysaccharide Biosynthesis Protein SpsA, Chain A"/>
    <property type="match status" value="1"/>
</dbReference>
<dbReference type="SUPFAM" id="SSF56784">
    <property type="entry name" value="HAD-like"/>
    <property type="match status" value="1"/>
</dbReference>
<dbReference type="InterPro" id="IPR029044">
    <property type="entry name" value="Nucleotide-diphossugar_trans"/>
</dbReference>
<dbReference type="OrthoDB" id="9788272at2"/>
<dbReference type="Pfam" id="PF00483">
    <property type="entry name" value="NTP_transferase"/>
    <property type="match status" value="1"/>
</dbReference>
<dbReference type="GO" id="GO:0016791">
    <property type="term" value="F:phosphatase activity"/>
    <property type="evidence" value="ECO:0007669"/>
    <property type="project" value="InterPro"/>
</dbReference>
<keyword evidence="4" id="KW-0479">Metal-binding</keyword>
<dbReference type="CDD" id="cd04181">
    <property type="entry name" value="NTP_transferase"/>
    <property type="match status" value="1"/>
</dbReference>
<dbReference type="GO" id="GO:0046872">
    <property type="term" value="F:metal ion binding"/>
    <property type="evidence" value="ECO:0007669"/>
    <property type="project" value="UniProtKB-KW"/>
</dbReference>
<organism evidence="9 10">
    <name type="scientific">Candidatus Burkholderia verschuerenii</name>
    <dbReference type="NCBI Taxonomy" id="242163"/>
    <lineage>
        <taxon>Bacteria</taxon>
        <taxon>Pseudomonadati</taxon>
        <taxon>Pseudomonadota</taxon>
        <taxon>Betaproteobacteria</taxon>
        <taxon>Burkholderiales</taxon>
        <taxon>Burkholderiaceae</taxon>
        <taxon>Burkholderia</taxon>
    </lineage>
</organism>
<dbReference type="CDD" id="cd07503">
    <property type="entry name" value="HAD_HisB-N"/>
    <property type="match status" value="1"/>
</dbReference>
<dbReference type="PATRIC" id="fig|242163.4.peg.6641"/>
<dbReference type="InterPro" id="IPR036412">
    <property type="entry name" value="HAD-like_sf"/>
</dbReference>
<dbReference type="GO" id="GO:0005737">
    <property type="term" value="C:cytoplasm"/>
    <property type="evidence" value="ECO:0007669"/>
    <property type="project" value="UniProtKB-SubCell"/>
</dbReference>
<dbReference type="InterPro" id="IPR027417">
    <property type="entry name" value="P-loop_NTPase"/>
</dbReference>
<dbReference type="GO" id="GO:0005975">
    <property type="term" value="P:carbohydrate metabolic process"/>
    <property type="evidence" value="ECO:0007669"/>
    <property type="project" value="InterPro"/>
</dbReference>
<comment type="similarity">
    <text evidence="2">Belongs to the GmhB family.</text>
</comment>
<evidence type="ECO:0000313" key="9">
    <source>
        <dbReference type="EMBL" id="KND60123.1"/>
    </source>
</evidence>
<dbReference type="RefSeq" id="WP_050454008.1">
    <property type="nucleotide sequence ID" value="NZ_LFJJ01000080.1"/>
</dbReference>
<dbReference type="SUPFAM" id="SSF52540">
    <property type="entry name" value="P-loop containing nucleoside triphosphate hydrolases"/>
    <property type="match status" value="1"/>
</dbReference>
<accession>A0A0L0MCR5</accession>
<dbReference type="InterPro" id="IPR006543">
    <property type="entry name" value="Histidinol-phos"/>
</dbReference>
<evidence type="ECO:0000256" key="6">
    <source>
        <dbReference type="ARBA" id="ARBA00023277"/>
    </source>
</evidence>
<protein>
    <recommendedName>
        <fullName evidence="7">D,D-heptose 1,7-bisphosphate phosphatase</fullName>
    </recommendedName>
</protein>